<comment type="cofactor">
    <cofactor evidence="1">
        <name>FAD</name>
        <dbReference type="ChEBI" id="CHEBI:57692"/>
    </cofactor>
</comment>
<dbReference type="VEuPathDB" id="FungiDB:F4678DRAFT_480638"/>
<feature type="signal peptide" evidence="6">
    <location>
        <begin position="1"/>
        <end position="18"/>
    </location>
</feature>
<dbReference type="GO" id="GO:0071949">
    <property type="term" value="F:FAD binding"/>
    <property type="evidence" value="ECO:0007669"/>
    <property type="project" value="InterPro"/>
</dbReference>
<dbReference type="InterPro" id="IPR016169">
    <property type="entry name" value="FAD-bd_PCMH_sub2"/>
</dbReference>
<dbReference type="Gene3D" id="3.30.465.10">
    <property type="match status" value="1"/>
</dbReference>
<keyword evidence="5" id="KW-0560">Oxidoreductase</keyword>
<gene>
    <name evidence="8" type="ORF">NPX13_g2106</name>
</gene>
<evidence type="ECO:0000256" key="2">
    <source>
        <dbReference type="ARBA" id="ARBA00005466"/>
    </source>
</evidence>
<keyword evidence="6" id="KW-0732">Signal</keyword>
<dbReference type="InterPro" id="IPR050416">
    <property type="entry name" value="FAD-linked_Oxidoreductase"/>
</dbReference>
<dbReference type="Gene3D" id="3.40.462.20">
    <property type="match status" value="1"/>
</dbReference>
<feature type="domain" description="FAD-binding PCMH-type" evidence="7">
    <location>
        <begin position="67"/>
        <end position="237"/>
    </location>
</feature>
<feature type="chain" id="PRO_5040810931" description="FAD-binding PCMH-type domain-containing protein" evidence="6">
    <location>
        <begin position="19"/>
        <end position="499"/>
    </location>
</feature>
<name>A0A9W8NKN2_9PEZI</name>
<comment type="caution">
    <text evidence="8">The sequence shown here is derived from an EMBL/GenBank/DDBJ whole genome shotgun (WGS) entry which is preliminary data.</text>
</comment>
<dbReference type="InterPro" id="IPR036318">
    <property type="entry name" value="FAD-bd_PCMH-like_sf"/>
</dbReference>
<dbReference type="Proteomes" id="UP001148614">
    <property type="component" value="Unassembled WGS sequence"/>
</dbReference>
<protein>
    <recommendedName>
        <fullName evidence="7">FAD-binding PCMH-type domain-containing protein</fullName>
    </recommendedName>
</protein>
<keyword evidence="9" id="KW-1185">Reference proteome</keyword>
<dbReference type="Pfam" id="PF01565">
    <property type="entry name" value="FAD_binding_4"/>
    <property type="match status" value="1"/>
</dbReference>
<proteinExistence type="inferred from homology"/>
<comment type="similarity">
    <text evidence="2">Belongs to the oxygen-dependent FAD-linked oxidoreductase family.</text>
</comment>
<dbReference type="PANTHER" id="PTHR42973:SF9">
    <property type="entry name" value="FAD-BINDING PCMH-TYPE DOMAIN-CONTAINING PROTEIN-RELATED"/>
    <property type="match status" value="1"/>
</dbReference>
<sequence>MRRLPIALLSACARYVLGAAQSASYPVHCNSTASLFRALEASLSPDAVVFYPGSEGFQTATKRWSELESPTADVLIVPATEDDVARTVRQAHEYGIHVLAFNGVHGAITTLGGMQGGVAISLSQLSSVEVAEDGKTATIGGGTASKFVTDTLWNSGKQTVTGTCECVSYLGPALGGGHGWLQGHHGLVADQFTSMNIALASGALETIDSSSDLWWAMKGAGQNFGIVTSVTVKVYDIEHTDWAIETFIFSGDMVEAVYETANKHFANLTSHVINWSYWLNMPDVDPDRPVILFYIIQEGVTVVDSVYTSPFRDIGPISSEAQSGTYRDLATWTNIAVDSPPCQKAGLANPRFPMYLRQYNVAAQREAYDSFAAKVGGDSPFSNSIFMFEAYPQQGVRAIDRETTAFAFRDDSLLVAPLITYAPAGKELEDEAKCIGNQLRTILREGSGREELHAYVNYAYGDESAKGWYGHETWRQERLKELKMKYDPNYRFSFYAPVP</sequence>
<organism evidence="8 9">
    <name type="scientific">Xylaria arbuscula</name>
    <dbReference type="NCBI Taxonomy" id="114810"/>
    <lineage>
        <taxon>Eukaryota</taxon>
        <taxon>Fungi</taxon>
        <taxon>Dikarya</taxon>
        <taxon>Ascomycota</taxon>
        <taxon>Pezizomycotina</taxon>
        <taxon>Sordariomycetes</taxon>
        <taxon>Xylariomycetidae</taxon>
        <taxon>Xylariales</taxon>
        <taxon>Xylariaceae</taxon>
        <taxon>Xylaria</taxon>
    </lineage>
</organism>
<dbReference type="PROSITE" id="PS51387">
    <property type="entry name" value="FAD_PCMH"/>
    <property type="match status" value="1"/>
</dbReference>
<evidence type="ECO:0000256" key="6">
    <source>
        <dbReference type="SAM" id="SignalP"/>
    </source>
</evidence>
<evidence type="ECO:0000256" key="3">
    <source>
        <dbReference type="ARBA" id="ARBA00022630"/>
    </source>
</evidence>
<dbReference type="EMBL" id="JANPWZ010000212">
    <property type="protein sequence ID" value="KAJ3578451.1"/>
    <property type="molecule type" value="Genomic_DNA"/>
</dbReference>
<accession>A0A9W8NKN2</accession>
<dbReference type="InterPro" id="IPR006094">
    <property type="entry name" value="Oxid_FAD_bind_N"/>
</dbReference>
<dbReference type="GO" id="GO:0016491">
    <property type="term" value="F:oxidoreductase activity"/>
    <property type="evidence" value="ECO:0007669"/>
    <property type="project" value="UniProtKB-KW"/>
</dbReference>
<evidence type="ECO:0000313" key="8">
    <source>
        <dbReference type="EMBL" id="KAJ3578451.1"/>
    </source>
</evidence>
<dbReference type="AlphaFoldDB" id="A0A9W8NKN2"/>
<evidence type="ECO:0000256" key="5">
    <source>
        <dbReference type="ARBA" id="ARBA00023002"/>
    </source>
</evidence>
<dbReference type="PANTHER" id="PTHR42973">
    <property type="entry name" value="BINDING OXIDOREDUCTASE, PUTATIVE (AFU_ORTHOLOGUE AFUA_1G17690)-RELATED"/>
    <property type="match status" value="1"/>
</dbReference>
<keyword evidence="3" id="KW-0285">Flavoprotein</keyword>
<evidence type="ECO:0000256" key="4">
    <source>
        <dbReference type="ARBA" id="ARBA00022827"/>
    </source>
</evidence>
<keyword evidence="4" id="KW-0274">FAD</keyword>
<evidence type="ECO:0000256" key="1">
    <source>
        <dbReference type="ARBA" id="ARBA00001974"/>
    </source>
</evidence>
<dbReference type="SUPFAM" id="SSF56176">
    <property type="entry name" value="FAD-binding/transporter-associated domain-like"/>
    <property type="match status" value="1"/>
</dbReference>
<evidence type="ECO:0000313" key="9">
    <source>
        <dbReference type="Proteomes" id="UP001148614"/>
    </source>
</evidence>
<dbReference type="InterPro" id="IPR016166">
    <property type="entry name" value="FAD-bd_PCMH"/>
</dbReference>
<reference evidence="8" key="1">
    <citation type="submission" date="2022-07" db="EMBL/GenBank/DDBJ databases">
        <title>Genome Sequence of Xylaria arbuscula.</title>
        <authorList>
            <person name="Buettner E."/>
        </authorList>
    </citation>
    <scope>NUCLEOTIDE SEQUENCE</scope>
    <source>
        <strain evidence="8">VT107</strain>
    </source>
</reference>
<evidence type="ECO:0000259" key="7">
    <source>
        <dbReference type="PROSITE" id="PS51387"/>
    </source>
</evidence>